<dbReference type="Proteomes" id="UP000694844">
    <property type="component" value="Chromosome 8"/>
</dbReference>
<sequence>MDCDIGHKSSNTDSYRPLAEATESLPGVTIEEIMQKMREKEIEILLRAGFPEGPDKSDTFSIISNTCSTISISETESESDSEFTTVTELDSRTSLSWSLGTNEFEEKDKLGELASLNVKTDNQKSMTSFAESLFCFPCCLKKGAPLANTRKQDGKRQSIFKRFRAFLQRTILRRGRR</sequence>
<gene>
    <name evidence="3" type="primary">LOC111106963</name>
</gene>
<dbReference type="GeneID" id="111106963"/>
<keyword evidence="2" id="KW-1185">Reference proteome</keyword>
<evidence type="ECO:0000313" key="3">
    <source>
        <dbReference type="RefSeq" id="XP_022297567.1"/>
    </source>
</evidence>
<evidence type="ECO:0000313" key="2">
    <source>
        <dbReference type="Proteomes" id="UP000694844"/>
    </source>
</evidence>
<dbReference type="RefSeq" id="XP_022297567.1">
    <property type="nucleotide sequence ID" value="XM_022441859.1"/>
</dbReference>
<dbReference type="KEGG" id="cvn:111106963"/>
<dbReference type="OrthoDB" id="6216401at2759"/>
<protein>
    <submittedName>
        <fullName evidence="3">Uncharacterized protein LOC111106963</fullName>
    </submittedName>
</protein>
<feature type="region of interest" description="Disordered" evidence="1">
    <location>
        <begin position="1"/>
        <end position="20"/>
    </location>
</feature>
<reference evidence="3" key="1">
    <citation type="submission" date="2025-08" db="UniProtKB">
        <authorList>
            <consortium name="RefSeq"/>
        </authorList>
    </citation>
    <scope>IDENTIFICATION</scope>
    <source>
        <tissue evidence="3">Whole sample</tissue>
    </source>
</reference>
<evidence type="ECO:0000256" key="1">
    <source>
        <dbReference type="SAM" id="MobiDB-lite"/>
    </source>
</evidence>
<accession>A0A8B8B2C6</accession>
<organism evidence="2 3">
    <name type="scientific">Crassostrea virginica</name>
    <name type="common">Eastern oyster</name>
    <dbReference type="NCBI Taxonomy" id="6565"/>
    <lineage>
        <taxon>Eukaryota</taxon>
        <taxon>Metazoa</taxon>
        <taxon>Spiralia</taxon>
        <taxon>Lophotrochozoa</taxon>
        <taxon>Mollusca</taxon>
        <taxon>Bivalvia</taxon>
        <taxon>Autobranchia</taxon>
        <taxon>Pteriomorphia</taxon>
        <taxon>Ostreida</taxon>
        <taxon>Ostreoidea</taxon>
        <taxon>Ostreidae</taxon>
        <taxon>Crassostrea</taxon>
    </lineage>
</organism>
<dbReference type="AlphaFoldDB" id="A0A8B8B2C6"/>
<proteinExistence type="predicted"/>
<name>A0A8B8B2C6_CRAVI</name>